<dbReference type="GO" id="GO:0015833">
    <property type="term" value="P:peptide transport"/>
    <property type="evidence" value="ECO:0007669"/>
    <property type="project" value="TreeGrafter"/>
</dbReference>
<dbReference type="PANTHER" id="PTHR30290">
    <property type="entry name" value="PERIPLASMIC BINDING COMPONENT OF ABC TRANSPORTER"/>
    <property type="match status" value="1"/>
</dbReference>
<evidence type="ECO:0000313" key="6">
    <source>
        <dbReference type="EMBL" id="EPF70074.1"/>
    </source>
</evidence>
<dbReference type="Gene3D" id="3.10.105.10">
    <property type="entry name" value="Dipeptide-binding Protein, Domain 3"/>
    <property type="match status" value="1"/>
</dbReference>
<dbReference type="InterPro" id="IPR000914">
    <property type="entry name" value="SBP_5_dom"/>
</dbReference>
<dbReference type="SUPFAM" id="SSF53850">
    <property type="entry name" value="Periplasmic binding protein-like II"/>
    <property type="match status" value="1"/>
</dbReference>
<protein>
    <recommendedName>
        <fullName evidence="5">Solute-binding protein family 5 domain-containing protein</fullName>
    </recommendedName>
</protein>
<dbReference type="PANTHER" id="PTHR30290:SF10">
    <property type="entry name" value="PERIPLASMIC OLIGOPEPTIDE-BINDING PROTEIN-RELATED"/>
    <property type="match status" value="1"/>
</dbReference>
<dbReference type="PIRSF" id="PIRSF002741">
    <property type="entry name" value="MppA"/>
    <property type="match status" value="1"/>
</dbReference>
<dbReference type="Pfam" id="PF00496">
    <property type="entry name" value="SBP_bac_5"/>
    <property type="match status" value="1"/>
</dbReference>
<dbReference type="eggNOG" id="COG4166">
    <property type="taxonomic scope" value="Bacteria"/>
</dbReference>
<dbReference type="InterPro" id="IPR039424">
    <property type="entry name" value="SBP_5"/>
</dbReference>
<keyword evidence="7" id="KW-1185">Reference proteome</keyword>
<reference evidence="6 7" key="1">
    <citation type="submission" date="2013-06" db="EMBL/GenBank/DDBJ databases">
        <title>The Genome Sequence of Acinetobacter rudis CIP 110305.</title>
        <authorList>
            <consortium name="The Broad Institute Genome Sequencing Platform"/>
            <consortium name="The Broad Institute Genome Sequencing Center for Infectious Disease"/>
            <person name="Cerqueira G."/>
            <person name="Feldgarden M."/>
            <person name="Courvalin P."/>
            <person name="Perichon B."/>
            <person name="Grillot-Courvalin C."/>
            <person name="Clermont D."/>
            <person name="Rocha E."/>
            <person name="Yoon E.-J."/>
            <person name="Nemec A."/>
            <person name="Young S.K."/>
            <person name="Zeng Q."/>
            <person name="Gargeya S."/>
            <person name="Fitzgerald M."/>
            <person name="Abouelleil A."/>
            <person name="Alvarado L."/>
            <person name="Berlin A.M."/>
            <person name="Chapman S.B."/>
            <person name="Dewar J."/>
            <person name="Goldberg J."/>
            <person name="Griggs A."/>
            <person name="Gujja S."/>
            <person name="Hansen M."/>
            <person name="Howarth C."/>
            <person name="Imamovic A."/>
            <person name="Larimer J."/>
            <person name="McCowan C."/>
            <person name="Murphy C."/>
            <person name="Pearson M."/>
            <person name="Priest M."/>
            <person name="Roberts A."/>
            <person name="Saif S."/>
            <person name="Shea T."/>
            <person name="Sykes S."/>
            <person name="Wortman J."/>
            <person name="Nusbaum C."/>
            <person name="Birren B."/>
        </authorList>
    </citation>
    <scope>NUCLEOTIDE SEQUENCE [LARGE SCALE GENOMIC DNA]</scope>
    <source>
        <strain evidence="6 7">CIP 110305</strain>
    </source>
</reference>
<evidence type="ECO:0000256" key="3">
    <source>
        <dbReference type="ARBA" id="ARBA00022448"/>
    </source>
</evidence>
<evidence type="ECO:0000259" key="5">
    <source>
        <dbReference type="Pfam" id="PF00496"/>
    </source>
</evidence>
<dbReference type="PATRIC" id="fig|421052.3.peg.3020"/>
<dbReference type="AlphaFoldDB" id="S3N711"/>
<evidence type="ECO:0000256" key="1">
    <source>
        <dbReference type="ARBA" id="ARBA00004196"/>
    </source>
</evidence>
<keyword evidence="3" id="KW-0813">Transport</keyword>
<comment type="similarity">
    <text evidence="2">Belongs to the bacterial solute-binding protein 5 family.</text>
</comment>
<comment type="caution">
    <text evidence="6">The sequence shown here is derived from an EMBL/GenBank/DDBJ whole genome shotgun (WGS) entry which is preliminary data.</text>
</comment>
<gene>
    <name evidence="6" type="ORF">F945_03091</name>
</gene>
<feature type="domain" description="Solute-binding protein family 5" evidence="5">
    <location>
        <begin position="100"/>
        <end position="535"/>
    </location>
</feature>
<proteinExistence type="inferred from homology"/>
<accession>S3N711</accession>
<dbReference type="InterPro" id="IPR030678">
    <property type="entry name" value="Peptide/Ni-bd"/>
</dbReference>
<dbReference type="GO" id="GO:0043190">
    <property type="term" value="C:ATP-binding cassette (ABC) transporter complex"/>
    <property type="evidence" value="ECO:0007669"/>
    <property type="project" value="InterPro"/>
</dbReference>
<organism evidence="6 7">
    <name type="scientific">Acinetobacter rudis CIP 110305</name>
    <dbReference type="NCBI Taxonomy" id="421052"/>
    <lineage>
        <taxon>Bacteria</taxon>
        <taxon>Pseudomonadati</taxon>
        <taxon>Pseudomonadota</taxon>
        <taxon>Gammaproteobacteria</taxon>
        <taxon>Moraxellales</taxon>
        <taxon>Moraxellaceae</taxon>
        <taxon>Acinetobacter</taxon>
    </lineage>
</organism>
<keyword evidence="4" id="KW-0732">Signal</keyword>
<comment type="subcellular location">
    <subcellularLocation>
        <location evidence="1">Cell envelope</location>
    </subcellularLocation>
</comment>
<dbReference type="Gene3D" id="3.40.190.10">
    <property type="entry name" value="Periplasmic binding protein-like II"/>
    <property type="match status" value="1"/>
</dbReference>
<dbReference type="GO" id="GO:0030288">
    <property type="term" value="C:outer membrane-bounded periplasmic space"/>
    <property type="evidence" value="ECO:0007669"/>
    <property type="project" value="UniProtKB-ARBA"/>
</dbReference>
<evidence type="ECO:0000256" key="2">
    <source>
        <dbReference type="ARBA" id="ARBA00005695"/>
    </source>
</evidence>
<dbReference type="OrthoDB" id="9801912at2"/>
<evidence type="ECO:0000313" key="7">
    <source>
        <dbReference type="Proteomes" id="UP000014568"/>
    </source>
</evidence>
<dbReference type="EMBL" id="ATGI01000038">
    <property type="protein sequence ID" value="EPF70074.1"/>
    <property type="molecule type" value="Genomic_DNA"/>
</dbReference>
<evidence type="ECO:0000256" key="4">
    <source>
        <dbReference type="ARBA" id="ARBA00022729"/>
    </source>
</evidence>
<dbReference type="STRING" id="632955.GCA_000829675_02442"/>
<dbReference type="Proteomes" id="UP000014568">
    <property type="component" value="Unassembled WGS sequence"/>
</dbReference>
<dbReference type="HOGENOM" id="CLU_017028_6_0_6"/>
<name>S3N711_9GAMM</name>
<sequence>MYLLQLLKLYRRLNSLHNEHNLASLQLQRPWTIIFILFCLISVNTPAHAADPNKVLRISFAAAETGFDPVATSDLYSAYVNASIFESLYTYDYIARPPQLIPQTAKALPHVSADGKTYTIHIKKGIYFQDDPVFQGKKRELTAYDYAYSLKRLLDPQLVSPNAWLLMGKLKGMDQLIATAQKNKHFDYDAPVEGIQTPDRYTLVLKLNHTDYNLPLMLAHTPSVAVAREVIEKYKDGRGVVMAHPVGTGAYRLANWIPGSRIKLTANPDYRGYIWNFKAGNDPIDLKIVAALQGKQMPQIGTVEIQIIEDTQSQWLAFKQKQLDYLDLSSGPMADIAVQEGQLIPELLNEGIYLSKIPLPEMQYAFFNMQDPTVGGITADKIALRRAIWMAFSKDNYNKVIYRGTALINPFPVAASVTGYDEHYKSPLPYSVAAANLLLDRYHYKIRADGYRSLPNGHALTIEYVVIPRGVDQAIAEFWKRSFDKIHIRFKTKTMMFPDYLKAMKLCKVQMSIYNWVADYPDADNFFMLFNGSTKPSELGCSRIHAFDWRYLKTQQLPNGPQRQALYQQMARILDNYAYVTPLVIRSSNVLVQPWIIGYKTHPMTLPYWLYIDIKK</sequence>
<dbReference type="GO" id="GO:1904680">
    <property type="term" value="F:peptide transmembrane transporter activity"/>
    <property type="evidence" value="ECO:0007669"/>
    <property type="project" value="TreeGrafter"/>
</dbReference>